<dbReference type="InterPro" id="IPR050346">
    <property type="entry name" value="FMO-like"/>
</dbReference>
<keyword evidence="5" id="KW-0560">Oxidoreductase</keyword>
<dbReference type="EMBL" id="JAANQT010000124">
    <property type="protein sequence ID" value="KAG1314298.1"/>
    <property type="molecule type" value="Genomic_DNA"/>
</dbReference>
<dbReference type="PRINTS" id="PR00370">
    <property type="entry name" value="FMOXYGENASE"/>
</dbReference>
<dbReference type="PIRSF" id="PIRSF000332">
    <property type="entry name" value="FMO"/>
    <property type="match status" value="1"/>
</dbReference>
<dbReference type="Proteomes" id="UP000716291">
    <property type="component" value="Unassembled WGS sequence"/>
</dbReference>
<comment type="similarity">
    <text evidence="1">Belongs to the FMO family.</text>
</comment>
<evidence type="ECO:0000256" key="2">
    <source>
        <dbReference type="ARBA" id="ARBA00022630"/>
    </source>
</evidence>
<dbReference type="GO" id="GO:0004499">
    <property type="term" value="F:N,N-dimethylaniline monooxygenase activity"/>
    <property type="evidence" value="ECO:0007669"/>
    <property type="project" value="InterPro"/>
</dbReference>
<keyword evidence="2" id="KW-0285">Flavoprotein</keyword>
<evidence type="ECO:0000256" key="3">
    <source>
        <dbReference type="ARBA" id="ARBA00022827"/>
    </source>
</evidence>
<dbReference type="GO" id="GO:0050660">
    <property type="term" value="F:flavin adenine dinucleotide binding"/>
    <property type="evidence" value="ECO:0007669"/>
    <property type="project" value="InterPro"/>
</dbReference>
<evidence type="ECO:0008006" key="8">
    <source>
        <dbReference type="Google" id="ProtNLM"/>
    </source>
</evidence>
<dbReference type="GO" id="GO:0050661">
    <property type="term" value="F:NADP binding"/>
    <property type="evidence" value="ECO:0007669"/>
    <property type="project" value="InterPro"/>
</dbReference>
<keyword evidence="4" id="KW-0521">NADP</keyword>
<protein>
    <recommendedName>
        <fullName evidence="8">Flavin-containing monooxygenase</fullName>
    </recommendedName>
</protein>
<dbReference type="InterPro" id="IPR000960">
    <property type="entry name" value="Flavin_mOase"/>
</dbReference>
<organism evidence="6 7">
    <name type="scientific">Rhizopus oryzae</name>
    <name type="common">Mucormycosis agent</name>
    <name type="synonym">Rhizopus arrhizus var. delemar</name>
    <dbReference type="NCBI Taxonomy" id="64495"/>
    <lineage>
        <taxon>Eukaryota</taxon>
        <taxon>Fungi</taxon>
        <taxon>Fungi incertae sedis</taxon>
        <taxon>Mucoromycota</taxon>
        <taxon>Mucoromycotina</taxon>
        <taxon>Mucoromycetes</taxon>
        <taxon>Mucorales</taxon>
        <taxon>Mucorineae</taxon>
        <taxon>Rhizopodaceae</taxon>
        <taxon>Rhizopus</taxon>
    </lineage>
</organism>
<evidence type="ECO:0000313" key="6">
    <source>
        <dbReference type="EMBL" id="KAG1314298.1"/>
    </source>
</evidence>
<dbReference type="Pfam" id="PF00743">
    <property type="entry name" value="FMO-like"/>
    <property type="match status" value="2"/>
</dbReference>
<accession>A0A9P7BWI3</accession>
<evidence type="ECO:0000256" key="4">
    <source>
        <dbReference type="ARBA" id="ARBA00022857"/>
    </source>
</evidence>
<evidence type="ECO:0000313" key="7">
    <source>
        <dbReference type="Proteomes" id="UP000716291"/>
    </source>
</evidence>
<evidence type="ECO:0000256" key="1">
    <source>
        <dbReference type="ARBA" id="ARBA00009183"/>
    </source>
</evidence>
<gene>
    <name evidence="6" type="ORF">G6F64_001580</name>
</gene>
<dbReference type="InterPro" id="IPR036188">
    <property type="entry name" value="FAD/NAD-bd_sf"/>
</dbReference>
<keyword evidence="3" id="KW-0274">FAD</keyword>
<comment type="caution">
    <text evidence="6">The sequence shown here is derived from an EMBL/GenBank/DDBJ whole genome shotgun (WGS) entry which is preliminary data.</text>
</comment>
<name>A0A9P7BWI3_RHIOR</name>
<dbReference type="InterPro" id="IPR020946">
    <property type="entry name" value="Flavin_mOase-like"/>
</dbReference>
<dbReference type="AlphaFoldDB" id="A0A9P7BWI3"/>
<reference evidence="6" key="1">
    <citation type="journal article" date="2020" name="Microb. Genom.">
        <title>Genetic diversity of clinical and environmental Mucorales isolates obtained from an investigation of mucormycosis cases among solid organ transplant recipients.</title>
        <authorList>
            <person name="Nguyen M.H."/>
            <person name="Kaul D."/>
            <person name="Muto C."/>
            <person name="Cheng S.J."/>
            <person name="Richter R.A."/>
            <person name="Bruno V.M."/>
            <person name="Liu G."/>
            <person name="Beyhan S."/>
            <person name="Sundermann A.J."/>
            <person name="Mounaud S."/>
            <person name="Pasculle A.W."/>
            <person name="Nierman W.C."/>
            <person name="Driscoll E."/>
            <person name="Cumbie R."/>
            <person name="Clancy C.J."/>
            <person name="Dupont C.L."/>
        </authorList>
    </citation>
    <scope>NUCLEOTIDE SEQUENCE</scope>
    <source>
        <strain evidence="6">GL11</strain>
    </source>
</reference>
<sequence length="395" mass="44526">MHDNKDISFKKLVDAIHQQAQAALDDPYVFKRPIKNVAVIGAGAHGLCSARHLKEVGMHVKVFERNSSVGGLWKYSATPPLKPKVPTDCITSEYDNLDKYFLKDPKNFAFPDFPFSEGTPAFTTHENVLAYFERYTDTFRLLPLIEFDTSVDQVIKAAEGSWELALSEYKRYPNGFIRETKWRERFDAVVAALGMHQVPFIPDLKSLAEYNKLWPKKVMHSKQVSGVDIARSLEGFAKSITISIKGPFVSLNPIDNVLRQLIPKDAAIKPVIASFSNPDRKVDSSITFEDGSVMKEVDQVIFCTGYSLSLGYMKQLVIKDNQQSTKEGLSYADVPEGHVVLGPKSPLNVYHDTFCFVSMPRFFSLSPYFDIQAKTIARVWSNNMHIPSREKNASN</sequence>
<dbReference type="PANTHER" id="PTHR23023">
    <property type="entry name" value="DIMETHYLANILINE MONOOXYGENASE"/>
    <property type="match status" value="1"/>
</dbReference>
<evidence type="ECO:0000256" key="5">
    <source>
        <dbReference type="ARBA" id="ARBA00023002"/>
    </source>
</evidence>
<dbReference type="Gene3D" id="3.50.50.60">
    <property type="entry name" value="FAD/NAD(P)-binding domain"/>
    <property type="match status" value="2"/>
</dbReference>
<dbReference type="SUPFAM" id="SSF51905">
    <property type="entry name" value="FAD/NAD(P)-binding domain"/>
    <property type="match status" value="2"/>
</dbReference>
<proteinExistence type="inferred from homology"/>
<keyword evidence="7" id="KW-1185">Reference proteome</keyword>